<dbReference type="SUPFAM" id="SSF52058">
    <property type="entry name" value="L domain-like"/>
    <property type="match status" value="2"/>
</dbReference>
<name>A0ABS8DL12_9FIRM</name>
<protein>
    <submittedName>
        <fullName evidence="5">Uncharacterized protein</fullName>
    </submittedName>
</protein>
<dbReference type="PANTHER" id="PTHR47566:SF1">
    <property type="entry name" value="PROTEIN NUD1"/>
    <property type="match status" value="1"/>
</dbReference>
<proteinExistence type="predicted"/>
<dbReference type="Gene3D" id="2.60.40.10">
    <property type="entry name" value="Immunoglobulins"/>
    <property type="match status" value="1"/>
</dbReference>
<dbReference type="InterPro" id="IPR013783">
    <property type="entry name" value="Ig-like_fold"/>
</dbReference>
<feature type="transmembrane region" description="Helical" evidence="3">
    <location>
        <begin position="624"/>
        <end position="643"/>
    </location>
</feature>
<keyword evidence="2" id="KW-0677">Repeat</keyword>
<evidence type="ECO:0000256" key="4">
    <source>
        <dbReference type="SAM" id="SignalP"/>
    </source>
</evidence>
<dbReference type="InterPro" id="IPR018247">
    <property type="entry name" value="EF_Hand_1_Ca_BS"/>
</dbReference>
<keyword evidence="1" id="KW-0433">Leucine-rich repeat</keyword>
<feature type="signal peptide" evidence="4">
    <location>
        <begin position="1"/>
        <end position="31"/>
    </location>
</feature>
<dbReference type="Gene3D" id="3.80.10.10">
    <property type="entry name" value="Ribonuclease Inhibitor"/>
    <property type="match status" value="2"/>
</dbReference>
<dbReference type="SUPFAM" id="SSF81296">
    <property type="entry name" value="E set domains"/>
    <property type="match status" value="1"/>
</dbReference>
<dbReference type="PANTHER" id="PTHR47566">
    <property type="match status" value="1"/>
</dbReference>
<keyword evidence="4" id="KW-0732">Signal</keyword>
<reference evidence="5 6" key="1">
    <citation type="submission" date="2021-10" db="EMBL/GenBank/DDBJ databases">
        <title>Collection of gut derived symbiotic bacterial strains cultured from healthy donors.</title>
        <authorList>
            <person name="Lin H."/>
            <person name="Littmann E."/>
            <person name="Kohout C."/>
            <person name="Pamer E.G."/>
        </authorList>
    </citation>
    <scope>NUCLEOTIDE SEQUENCE [LARGE SCALE GENOMIC DNA]</scope>
    <source>
        <strain evidence="5 6">DFI.1.165</strain>
    </source>
</reference>
<organism evidence="5 6">
    <name type="scientific">Bariatricus massiliensis</name>
    <dbReference type="NCBI Taxonomy" id="1745713"/>
    <lineage>
        <taxon>Bacteria</taxon>
        <taxon>Bacillati</taxon>
        <taxon>Bacillota</taxon>
        <taxon>Clostridia</taxon>
        <taxon>Lachnospirales</taxon>
        <taxon>Lachnospiraceae</taxon>
        <taxon>Bariatricus</taxon>
    </lineage>
</organism>
<dbReference type="Proteomes" id="UP001299546">
    <property type="component" value="Unassembled WGS sequence"/>
</dbReference>
<dbReference type="EMBL" id="JAJCIS010000014">
    <property type="protein sequence ID" value="MCB7388727.1"/>
    <property type="molecule type" value="Genomic_DNA"/>
</dbReference>
<comment type="caution">
    <text evidence="5">The sequence shown here is derived from an EMBL/GenBank/DDBJ whole genome shotgun (WGS) entry which is preliminary data.</text>
</comment>
<dbReference type="PROSITE" id="PS00018">
    <property type="entry name" value="EF_HAND_1"/>
    <property type="match status" value="1"/>
</dbReference>
<keyword evidence="3" id="KW-0812">Transmembrane</keyword>
<evidence type="ECO:0000256" key="1">
    <source>
        <dbReference type="ARBA" id="ARBA00022614"/>
    </source>
</evidence>
<evidence type="ECO:0000313" key="5">
    <source>
        <dbReference type="EMBL" id="MCB7388727.1"/>
    </source>
</evidence>
<dbReference type="InterPro" id="IPR014756">
    <property type="entry name" value="Ig_E-set"/>
</dbReference>
<dbReference type="InterPro" id="IPR032675">
    <property type="entry name" value="LRR_dom_sf"/>
</dbReference>
<sequence length="650" mass="71927">MKPKRTRKTKTTPLIFSAFLLGCICPMTVYAEPESPEMIASAQTIAVSETTFPDESFRQYVSENFDTDKDNFLSVEEIENAVQIDFEWDDSVSNLQGLSIFTNLESLNCAGTSVTGLDITHNSNLKELNCSYTELRSLDVGQNTSLEKLECYETLISELDVSQNANLIRLDCNNTPIEELDVTHNPELFALNCEDTSVSELNISQNPKLYEVYITNTPVETMDYSHNPELVHIRISGTKMTTLDVSHNPKLAALYCYGTELQSLDLSNNPEMFEIFCYDSNIESLDVTQFAGLRTLDCHNTKISDLNLSSNMNLVGLNCSDTDLSSLDISKNTLLQRLEYANTSISNLDLSANSQLRYINCSNTTMETLDFSGYTNLEEVYCVNANVKSLKLPATVYGLNCSQNALTELDLSSAEDMWLECTLSPQKRNAYFKVDGQKLTLDLGTSVSDLSKVTVTDSPDYSYDKTTGLVTISNTSITDITYQYSHGYSDAAPMDVTLQVQKQYAVLEGGNQTAAKDTNLVFRIDAAEETFLNLLVDGTEVPKEYYTLSKGSTVVSLKTEFLSTLSEGTHTITFVFSDGISETTFMIPKETAGTPTDTPIPDDTQNTIAPPDKEIPKTGDTSGALFYLLVSVSAAVVIFFKVIKLKSNHQ</sequence>
<evidence type="ECO:0000313" key="6">
    <source>
        <dbReference type="Proteomes" id="UP001299546"/>
    </source>
</evidence>
<accession>A0ABS8DL12</accession>
<evidence type="ECO:0000256" key="2">
    <source>
        <dbReference type="ARBA" id="ARBA00022737"/>
    </source>
</evidence>
<evidence type="ECO:0000256" key="3">
    <source>
        <dbReference type="SAM" id="Phobius"/>
    </source>
</evidence>
<keyword evidence="3" id="KW-1133">Transmembrane helix</keyword>
<dbReference type="InterPro" id="IPR052574">
    <property type="entry name" value="CDIRP"/>
</dbReference>
<keyword evidence="6" id="KW-1185">Reference proteome</keyword>
<dbReference type="PROSITE" id="PS51257">
    <property type="entry name" value="PROKAR_LIPOPROTEIN"/>
    <property type="match status" value="1"/>
</dbReference>
<gene>
    <name evidence="5" type="ORF">LIZ65_15670</name>
</gene>
<keyword evidence="3" id="KW-0472">Membrane</keyword>
<dbReference type="RefSeq" id="WP_066732925.1">
    <property type="nucleotide sequence ID" value="NZ_JAJCIQ010000014.1"/>
</dbReference>
<feature type="chain" id="PRO_5046779657" evidence="4">
    <location>
        <begin position="32"/>
        <end position="650"/>
    </location>
</feature>